<feature type="DNA-binding region" description="H-T-H motif" evidence="2">
    <location>
        <begin position="29"/>
        <end position="48"/>
    </location>
</feature>
<keyword evidence="1 2" id="KW-0238">DNA-binding</keyword>
<dbReference type="Proteomes" id="UP000192610">
    <property type="component" value="Unassembled WGS sequence"/>
</dbReference>
<proteinExistence type="predicted"/>
<dbReference type="AlphaFoldDB" id="A0A1V9F2J8"/>
<evidence type="ECO:0000256" key="1">
    <source>
        <dbReference type="ARBA" id="ARBA00023125"/>
    </source>
</evidence>
<organism evidence="4 5">
    <name type="scientific">Niastella yeongjuensis</name>
    <dbReference type="NCBI Taxonomy" id="354355"/>
    <lineage>
        <taxon>Bacteria</taxon>
        <taxon>Pseudomonadati</taxon>
        <taxon>Bacteroidota</taxon>
        <taxon>Chitinophagia</taxon>
        <taxon>Chitinophagales</taxon>
        <taxon>Chitinophagaceae</taxon>
        <taxon>Niastella</taxon>
    </lineage>
</organism>
<dbReference type="InterPro" id="IPR036271">
    <property type="entry name" value="Tet_transcr_reg_TetR-rel_C_sf"/>
</dbReference>
<dbReference type="PANTHER" id="PTHR43479:SF11">
    <property type="entry name" value="ACREF_ENVCD OPERON REPRESSOR-RELATED"/>
    <property type="match status" value="1"/>
</dbReference>
<comment type="caution">
    <text evidence="4">The sequence shown here is derived from an EMBL/GenBank/DDBJ whole genome shotgun (WGS) entry which is preliminary data.</text>
</comment>
<dbReference type="InterPro" id="IPR009057">
    <property type="entry name" value="Homeodomain-like_sf"/>
</dbReference>
<dbReference type="RefSeq" id="WP_081198001.1">
    <property type="nucleotide sequence ID" value="NZ_FOCZ01000012.1"/>
</dbReference>
<dbReference type="InterPro" id="IPR050624">
    <property type="entry name" value="HTH-type_Tx_Regulator"/>
</dbReference>
<dbReference type="Pfam" id="PF22604">
    <property type="entry name" value="TetR_HI_0893_C"/>
    <property type="match status" value="1"/>
</dbReference>
<dbReference type="OrthoDB" id="6430772at2"/>
<dbReference type="InterPro" id="IPR001647">
    <property type="entry name" value="HTH_TetR"/>
</dbReference>
<feature type="domain" description="HTH tetR-type" evidence="3">
    <location>
        <begin position="6"/>
        <end position="66"/>
    </location>
</feature>
<dbReference type="PANTHER" id="PTHR43479">
    <property type="entry name" value="ACREF/ENVCD OPERON REPRESSOR-RELATED"/>
    <property type="match status" value="1"/>
</dbReference>
<dbReference type="Gene3D" id="1.10.357.10">
    <property type="entry name" value="Tetracycline Repressor, domain 2"/>
    <property type="match status" value="1"/>
</dbReference>
<dbReference type="PROSITE" id="PS50977">
    <property type="entry name" value="HTH_TETR_2"/>
    <property type="match status" value="1"/>
</dbReference>
<dbReference type="PROSITE" id="PS01081">
    <property type="entry name" value="HTH_TETR_1"/>
    <property type="match status" value="1"/>
</dbReference>
<evidence type="ECO:0000256" key="2">
    <source>
        <dbReference type="PROSITE-ProRule" id="PRU00335"/>
    </source>
</evidence>
<sequence>MKPRDENKINEIYKATLNLVKATGLAGITMQMVAKEAGIATGTLYIYFKNKEALINALFDVCIRSSASTFFSNYDPEQPFKIGFHTIWLNIVQRRVAHFNESIFIEQCFHSPFIDEESKTRLRKMFEPLLHLIERGKKEHLIKDIDTIWLLGFMVGTINEIAKRAMYYHLKLTGEILEANFQLCWDGIKA</sequence>
<accession>A0A1V9F2J8</accession>
<keyword evidence="5" id="KW-1185">Reference proteome</keyword>
<name>A0A1V9F2J8_9BACT</name>
<dbReference type="PRINTS" id="PR00455">
    <property type="entry name" value="HTHTETR"/>
</dbReference>
<dbReference type="InterPro" id="IPR023772">
    <property type="entry name" value="DNA-bd_HTH_TetR-type_CS"/>
</dbReference>
<dbReference type="SUPFAM" id="SSF46689">
    <property type="entry name" value="Homeodomain-like"/>
    <property type="match status" value="1"/>
</dbReference>
<dbReference type="STRING" id="354355.SAMN05660816_05415"/>
<evidence type="ECO:0000313" key="4">
    <source>
        <dbReference type="EMBL" id="OQP52527.1"/>
    </source>
</evidence>
<evidence type="ECO:0000313" key="5">
    <source>
        <dbReference type="Proteomes" id="UP000192610"/>
    </source>
</evidence>
<dbReference type="GO" id="GO:0003677">
    <property type="term" value="F:DNA binding"/>
    <property type="evidence" value="ECO:0007669"/>
    <property type="project" value="UniProtKB-UniRule"/>
</dbReference>
<evidence type="ECO:0000259" key="3">
    <source>
        <dbReference type="PROSITE" id="PS50977"/>
    </source>
</evidence>
<dbReference type="InterPro" id="IPR054422">
    <property type="entry name" value="TetR-like_HI_0893_C"/>
</dbReference>
<dbReference type="Pfam" id="PF00440">
    <property type="entry name" value="TetR_N"/>
    <property type="match status" value="1"/>
</dbReference>
<dbReference type="EMBL" id="LVXG01000008">
    <property type="protein sequence ID" value="OQP52527.1"/>
    <property type="molecule type" value="Genomic_DNA"/>
</dbReference>
<reference evidence="5" key="1">
    <citation type="submission" date="2016-04" db="EMBL/GenBank/DDBJ databases">
        <authorList>
            <person name="Chen L."/>
            <person name="Zhuang W."/>
            <person name="Wang G."/>
        </authorList>
    </citation>
    <scope>NUCLEOTIDE SEQUENCE [LARGE SCALE GENOMIC DNA]</scope>
    <source>
        <strain evidence="5">17621</strain>
    </source>
</reference>
<gene>
    <name evidence="4" type="ORF">A4H97_24680</name>
</gene>
<dbReference type="SUPFAM" id="SSF48498">
    <property type="entry name" value="Tetracyclin repressor-like, C-terminal domain"/>
    <property type="match status" value="1"/>
</dbReference>
<protein>
    <recommendedName>
        <fullName evidence="3">HTH tetR-type domain-containing protein</fullName>
    </recommendedName>
</protein>